<protein>
    <recommendedName>
        <fullName evidence="1">Reverse transcriptase domain-containing protein</fullName>
    </recommendedName>
</protein>
<dbReference type="STRING" id="34475.A0A4Y9Y3J6"/>
<dbReference type="EMBL" id="SEKV01000485">
    <property type="protein sequence ID" value="TFY56672.1"/>
    <property type="molecule type" value="Genomic_DNA"/>
</dbReference>
<dbReference type="InterPro" id="IPR005135">
    <property type="entry name" value="Endo/exonuclease/phosphatase"/>
</dbReference>
<dbReference type="PANTHER" id="PTHR33481">
    <property type="entry name" value="REVERSE TRANSCRIPTASE"/>
    <property type="match status" value="1"/>
</dbReference>
<dbReference type="GO" id="GO:0003824">
    <property type="term" value="F:catalytic activity"/>
    <property type="evidence" value="ECO:0007669"/>
    <property type="project" value="InterPro"/>
</dbReference>
<dbReference type="SUPFAM" id="SSF56219">
    <property type="entry name" value="DNase I-like"/>
    <property type="match status" value="1"/>
</dbReference>
<gene>
    <name evidence="2" type="ORF">EVJ58_g7492</name>
</gene>
<dbReference type="SUPFAM" id="SSF56672">
    <property type="entry name" value="DNA/RNA polymerases"/>
    <property type="match status" value="1"/>
</dbReference>
<evidence type="ECO:0000259" key="1">
    <source>
        <dbReference type="PROSITE" id="PS50878"/>
    </source>
</evidence>
<reference evidence="2 3" key="1">
    <citation type="submission" date="2019-01" db="EMBL/GenBank/DDBJ databases">
        <title>Genome sequencing of the rare red list fungi Fomitopsis rosea.</title>
        <authorList>
            <person name="Buettner E."/>
            <person name="Kellner H."/>
        </authorList>
    </citation>
    <scope>NUCLEOTIDE SEQUENCE [LARGE SCALE GENOMIC DNA]</scope>
    <source>
        <strain evidence="2 3">DSM 105464</strain>
    </source>
</reference>
<dbReference type="Gene3D" id="3.30.420.10">
    <property type="entry name" value="Ribonuclease H-like superfamily/Ribonuclease H"/>
    <property type="match status" value="1"/>
</dbReference>
<name>A0A4Y9Y3J6_9APHY</name>
<dbReference type="InterPro" id="IPR036691">
    <property type="entry name" value="Endo/exonu/phosph_ase_sf"/>
</dbReference>
<dbReference type="PROSITE" id="PS50878">
    <property type="entry name" value="RT_POL"/>
    <property type="match status" value="1"/>
</dbReference>
<comment type="caution">
    <text evidence="2">The sequence shown here is derived from an EMBL/GenBank/DDBJ whole genome shotgun (WGS) entry which is preliminary data.</text>
</comment>
<accession>A0A4Y9Y3J6</accession>
<proteinExistence type="predicted"/>
<dbReference type="InterPro" id="IPR000477">
    <property type="entry name" value="RT_dom"/>
</dbReference>
<dbReference type="InterPro" id="IPR043502">
    <property type="entry name" value="DNA/RNA_pol_sf"/>
</dbReference>
<dbReference type="Pfam" id="PF00078">
    <property type="entry name" value="RVT_1"/>
    <property type="match status" value="1"/>
</dbReference>
<evidence type="ECO:0000313" key="2">
    <source>
        <dbReference type="EMBL" id="TFY56672.1"/>
    </source>
</evidence>
<dbReference type="Pfam" id="PF14529">
    <property type="entry name" value="Exo_endo_phos_2"/>
    <property type="match status" value="1"/>
</dbReference>
<dbReference type="AlphaFoldDB" id="A0A4Y9Y3J6"/>
<dbReference type="GO" id="GO:0003676">
    <property type="term" value="F:nucleic acid binding"/>
    <property type="evidence" value="ECO:0007669"/>
    <property type="project" value="InterPro"/>
</dbReference>
<dbReference type="Proteomes" id="UP000298390">
    <property type="component" value="Unassembled WGS sequence"/>
</dbReference>
<dbReference type="PANTHER" id="PTHR33481:SF1">
    <property type="entry name" value="ENDONUCLEASE_EXONUCLEASE_PHOSPHATASE DOMAIN-CONTAINING PROTEIN-RELATED"/>
    <property type="match status" value="1"/>
</dbReference>
<dbReference type="InterPro" id="IPR036397">
    <property type="entry name" value="RNaseH_sf"/>
</dbReference>
<feature type="domain" description="Reverse transcriptase" evidence="1">
    <location>
        <begin position="481"/>
        <end position="759"/>
    </location>
</feature>
<dbReference type="CDD" id="cd01650">
    <property type="entry name" value="RT_nLTR_like"/>
    <property type="match status" value="1"/>
</dbReference>
<organism evidence="2 3">
    <name type="scientific">Rhodofomes roseus</name>
    <dbReference type="NCBI Taxonomy" id="34475"/>
    <lineage>
        <taxon>Eukaryota</taxon>
        <taxon>Fungi</taxon>
        <taxon>Dikarya</taxon>
        <taxon>Basidiomycota</taxon>
        <taxon>Agaricomycotina</taxon>
        <taxon>Agaricomycetes</taxon>
        <taxon>Polyporales</taxon>
        <taxon>Rhodofomes</taxon>
    </lineage>
</organism>
<dbReference type="Gene3D" id="3.60.10.10">
    <property type="entry name" value="Endonuclease/exonuclease/phosphatase"/>
    <property type="match status" value="1"/>
</dbReference>
<evidence type="ECO:0000313" key="3">
    <source>
        <dbReference type="Proteomes" id="UP000298390"/>
    </source>
</evidence>
<sequence length="1061" mass="120220">MMNDDAKTLKICQLNVNKSNTAQSALLHSIADFDIVALQEPHIDFLKNTRASQNWIVIYPTGHKDNEATSRSLTLVNKRVSTNSWTAIPVPSPDITALTLRTPTTLLHLFNIYNPQDNDLVQARLARETRRLLRDDDEEDAQVVWLGDFNRHHPLWDDERNMHLFTDQNLNRAEELIKLLSAFDLHMLLPEGIPTLEAMNTKNLTRPDNVFASKGLADSLLECRTALDLRPPATDHFPVVEWPEFRTKLVLRLQDLPDVEKGIPTKESFNVILDALMNALTETIEETVPETKPPPFAKRWYSKELNNLRREVGRLGRRAWKLREFPDHPIHREYRSLRNRYGDQIRSAKRAHWDAWLEEADTRSVWTVGKYIRAGSSDGSKSRVPALRRPGSTVLEQENEAKSKILYETFFPQPPPDIEPPDDDPFPPNAFEFAHVTNEQIHDACHRLKEFKASGPDGVPNEVYKRCADLLVPILGPLFRATFDLQYYPDRWKHSITVVLRKPGRSDYSIAKSYRPIALMNCMGKILSSCVTEMVEFELEKLGLLPKHHFGGRAGRTTTDSLHLLTKTVYDAWRTKKVASILFLDVEAAFPSAIPERLFHEMRRLGIPETIVGWLRRKLHGRRTKLSFDDFVSELFVILSGIDQGCPLSVLLYKIYNLVLLECANAQNGEMALGFIDDVAAVAIGKTLESTTAALKSYMERRGGAKHWSRTRNSRFEISKLNLVHADPSLGANDMGPPLALSDGTVQPTDAAKFLGVWIDRKLSFKRQAEYALKKGTTWLMQFGRLARPKGGISLRHVKSLYQQMLLPGMLYAASVWITPQRAIENRQRLYGSVGVIRKLARVHRQACIMMTGAMRTTATDVMEAHLNLLPFHLLVDKMIMREISRLCTLPPTHPLHRHVKQAAARYVQRHRSPLHETLEAYKLRPTEIETIDAVRLPPGWRPPFNVSMAENKDAALEEEEKWAYKPGPHVYTDGSDVDGGVGAAAVLLRPGQQPKVLRYHLGSAKHHTVYEAEIVGLVLGVTLIARELSARVASCAADNTACLQASKNRKPHPGHYLIDK</sequence>